<keyword evidence="1" id="KW-0812">Transmembrane</keyword>
<dbReference type="Proteomes" id="UP000622653">
    <property type="component" value="Unassembled WGS sequence"/>
</dbReference>
<keyword evidence="1" id="KW-0472">Membrane</keyword>
<reference evidence="2" key="1">
    <citation type="submission" date="2020-11" db="EMBL/GenBank/DDBJ databases">
        <title>Multidrug resistant novel bacterium Savagea serpentis sp. nov., isolated from the scats of a vine snake (Ahaetulla nasuta).</title>
        <authorList>
            <person name="Venkata Ramana V."/>
            <person name="Vikas Patil S."/>
            <person name="Yogita Lugani V."/>
        </authorList>
    </citation>
    <scope>NUCLEOTIDE SEQUENCE</scope>
    <source>
        <strain evidence="2">SN6</strain>
    </source>
</reference>
<keyword evidence="3" id="KW-1185">Reference proteome</keyword>
<feature type="transmembrane region" description="Helical" evidence="1">
    <location>
        <begin position="38"/>
        <end position="58"/>
    </location>
</feature>
<evidence type="ECO:0000256" key="1">
    <source>
        <dbReference type="SAM" id="Phobius"/>
    </source>
</evidence>
<feature type="transmembrane region" description="Helical" evidence="1">
    <location>
        <begin position="100"/>
        <end position="120"/>
    </location>
</feature>
<feature type="transmembrane region" description="Helical" evidence="1">
    <location>
        <begin position="63"/>
        <end position="80"/>
    </location>
</feature>
<proteinExistence type="predicted"/>
<keyword evidence="1" id="KW-1133">Transmembrane helix</keyword>
<sequence length="123" mass="13944">MKWHEKYGKIGFFVGLTTLVLLILGVRTILGVELGWKNYLAFSIFAFTVGVIMTLLLFYKWMIAFWIFSAGLFIGFLEMYRNFLFSNAEHADSLGMLGLYSISALGCGLAVIVQLIQILMKRT</sequence>
<gene>
    <name evidence="2" type="ORF">IRY55_00005</name>
</gene>
<evidence type="ECO:0000313" key="2">
    <source>
        <dbReference type="EMBL" id="MBF4499726.1"/>
    </source>
</evidence>
<protein>
    <submittedName>
        <fullName evidence="2">Uncharacterized protein</fullName>
    </submittedName>
</protein>
<dbReference type="AlphaFoldDB" id="A0A8J7G3S2"/>
<comment type="caution">
    <text evidence="2">The sequence shown here is derived from an EMBL/GenBank/DDBJ whole genome shotgun (WGS) entry which is preliminary data.</text>
</comment>
<evidence type="ECO:0000313" key="3">
    <source>
        <dbReference type="Proteomes" id="UP000622653"/>
    </source>
</evidence>
<dbReference type="EMBL" id="JADKPV010000001">
    <property type="protein sequence ID" value="MBF4499726.1"/>
    <property type="molecule type" value="Genomic_DNA"/>
</dbReference>
<organism evidence="2 3">
    <name type="scientific">Savagea serpentis</name>
    <dbReference type="NCBI Taxonomy" id="2785297"/>
    <lineage>
        <taxon>Bacteria</taxon>
        <taxon>Bacillati</taxon>
        <taxon>Bacillota</taxon>
        <taxon>Bacilli</taxon>
        <taxon>Bacillales</taxon>
        <taxon>Caryophanaceae</taxon>
        <taxon>Savagea</taxon>
    </lineage>
</organism>
<accession>A0A8J7G3S2</accession>
<dbReference type="RefSeq" id="WP_194561217.1">
    <property type="nucleotide sequence ID" value="NZ_JADKPV010000001.1"/>
</dbReference>
<feature type="transmembrane region" description="Helical" evidence="1">
    <location>
        <begin position="12"/>
        <end position="32"/>
    </location>
</feature>
<name>A0A8J7G3S2_9BACL</name>